<evidence type="ECO:0000313" key="11">
    <source>
        <dbReference type="Proteomes" id="UP000823934"/>
    </source>
</evidence>
<dbReference type="InterPro" id="IPR036631">
    <property type="entry name" value="MGMT_N_sf"/>
</dbReference>
<dbReference type="InterPro" id="IPR036388">
    <property type="entry name" value="WH-like_DNA-bd_sf"/>
</dbReference>
<dbReference type="EMBL" id="DXHP01000210">
    <property type="protein sequence ID" value="HIW07592.1"/>
    <property type="molecule type" value="Genomic_DNA"/>
</dbReference>
<dbReference type="PROSITE" id="PS00374">
    <property type="entry name" value="MGMT"/>
    <property type="match status" value="1"/>
</dbReference>
<dbReference type="InterPro" id="IPR036217">
    <property type="entry name" value="MethylDNA_cys_MeTrfase_DNAb"/>
</dbReference>
<dbReference type="GO" id="GO:0032259">
    <property type="term" value="P:methylation"/>
    <property type="evidence" value="ECO:0007669"/>
    <property type="project" value="UniProtKB-KW"/>
</dbReference>
<sequence length="135" mass="14751">MVELLLLRAVNELTSYFMGELLTFTVPIYPVGTDFQLQVWQALMTIPYGEVMTYKDLALKINNPKGTRAVGAANGKNPLPIIIPCHRVIQSDQTLGGYSGGLRIKIALLEREGFTFSSGKAGLKVVQGQSVLPLE</sequence>
<evidence type="ECO:0000313" key="10">
    <source>
        <dbReference type="EMBL" id="HIW07592.1"/>
    </source>
</evidence>
<dbReference type="AlphaFoldDB" id="A0A9D1TV91"/>
<dbReference type="EC" id="2.1.1.63" evidence="3"/>
<organism evidence="10 11">
    <name type="scientific">Candidatus Ignatzschineria merdigallinarum</name>
    <dbReference type="NCBI Taxonomy" id="2838621"/>
    <lineage>
        <taxon>Bacteria</taxon>
        <taxon>Pseudomonadati</taxon>
        <taxon>Pseudomonadota</taxon>
        <taxon>Gammaproteobacteria</taxon>
        <taxon>Cardiobacteriales</taxon>
        <taxon>Ignatzschineriaceae</taxon>
        <taxon>Ignatzschineria</taxon>
    </lineage>
</organism>
<comment type="catalytic activity">
    <reaction evidence="8">
        <text>a 6-O-methyl-2'-deoxyguanosine in DNA + L-cysteinyl-[protein] = S-methyl-L-cysteinyl-[protein] + a 2'-deoxyguanosine in DNA</text>
        <dbReference type="Rhea" id="RHEA:24000"/>
        <dbReference type="Rhea" id="RHEA-COMP:10131"/>
        <dbReference type="Rhea" id="RHEA-COMP:10132"/>
        <dbReference type="Rhea" id="RHEA-COMP:11367"/>
        <dbReference type="Rhea" id="RHEA-COMP:11368"/>
        <dbReference type="ChEBI" id="CHEBI:29950"/>
        <dbReference type="ChEBI" id="CHEBI:82612"/>
        <dbReference type="ChEBI" id="CHEBI:85445"/>
        <dbReference type="ChEBI" id="CHEBI:85448"/>
        <dbReference type="EC" id="2.1.1.63"/>
    </reaction>
</comment>
<dbReference type="PANTHER" id="PTHR10815:SF13">
    <property type="entry name" value="METHYLATED-DNA--PROTEIN-CYSTEINE METHYLTRANSFERASE"/>
    <property type="match status" value="1"/>
</dbReference>
<evidence type="ECO:0000256" key="1">
    <source>
        <dbReference type="ARBA" id="ARBA00001286"/>
    </source>
</evidence>
<evidence type="ECO:0000259" key="9">
    <source>
        <dbReference type="Pfam" id="PF01035"/>
    </source>
</evidence>
<dbReference type="GO" id="GO:0006281">
    <property type="term" value="P:DNA repair"/>
    <property type="evidence" value="ECO:0007669"/>
    <property type="project" value="UniProtKB-KW"/>
</dbReference>
<dbReference type="FunFam" id="1.10.10.10:FF:000214">
    <property type="entry name" value="Methylated-DNA--protein-cysteine methyltransferase"/>
    <property type="match status" value="1"/>
</dbReference>
<keyword evidence="7" id="KW-0234">DNA repair</keyword>
<keyword evidence="5" id="KW-0808">Transferase</keyword>
<name>A0A9D1TV91_9GAMM</name>
<dbReference type="InterPro" id="IPR001497">
    <property type="entry name" value="MethylDNA_cys_MeTrfase_AS"/>
</dbReference>
<evidence type="ECO:0000256" key="7">
    <source>
        <dbReference type="ARBA" id="ARBA00023204"/>
    </source>
</evidence>
<dbReference type="Gene3D" id="1.10.10.10">
    <property type="entry name" value="Winged helix-like DNA-binding domain superfamily/Winged helix DNA-binding domain"/>
    <property type="match status" value="1"/>
</dbReference>
<comment type="catalytic activity">
    <reaction evidence="1">
        <text>a 4-O-methyl-thymidine in DNA + L-cysteinyl-[protein] = a thymidine in DNA + S-methyl-L-cysteinyl-[protein]</text>
        <dbReference type="Rhea" id="RHEA:53428"/>
        <dbReference type="Rhea" id="RHEA-COMP:10131"/>
        <dbReference type="Rhea" id="RHEA-COMP:10132"/>
        <dbReference type="Rhea" id="RHEA-COMP:13555"/>
        <dbReference type="Rhea" id="RHEA-COMP:13556"/>
        <dbReference type="ChEBI" id="CHEBI:29950"/>
        <dbReference type="ChEBI" id="CHEBI:82612"/>
        <dbReference type="ChEBI" id="CHEBI:137386"/>
        <dbReference type="ChEBI" id="CHEBI:137387"/>
        <dbReference type="EC" id="2.1.1.63"/>
    </reaction>
</comment>
<evidence type="ECO:0000256" key="8">
    <source>
        <dbReference type="ARBA" id="ARBA00049348"/>
    </source>
</evidence>
<dbReference type="SUPFAM" id="SSF53155">
    <property type="entry name" value="Methylated DNA-protein cysteine methyltransferase domain"/>
    <property type="match status" value="1"/>
</dbReference>
<evidence type="ECO:0000256" key="3">
    <source>
        <dbReference type="ARBA" id="ARBA00011918"/>
    </source>
</evidence>
<feature type="domain" description="Methylated-DNA-[protein]-cysteine S-methyltransferase DNA binding" evidence="9">
    <location>
        <begin position="34"/>
        <end position="113"/>
    </location>
</feature>
<dbReference type="PANTHER" id="PTHR10815">
    <property type="entry name" value="METHYLATED-DNA--PROTEIN-CYSTEINE METHYLTRANSFERASE"/>
    <property type="match status" value="1"/>
</dbReference>
<comment type="similarity">
    <text evidence="2">Belongs to the MGMT family.</text>
</comment>
<evidence type="ECO:0000256" key="6">
    <source>
        <dbReference type="ARBA" id="ARBA00022763"/>
    </source>
</evidence>
<comment type="caution">
    <text evidence="10">The sequence shown here is derived from an EMBL/GenBank/DDBJ whole genome shotgun (WGS) entry which is preliminary data.</text>
</comment>
<dbReference type="CDD" id="cd06445">
    <property type="entry name" value="ATase"/>
    <property type="match status" value="1"/>
</dbReference>
<reference evidence="10" key="2">
    <citation type="submission" date="2021-04" db="EMBL/GenBank/DDBJ databases">
        <authorList>
            <person name="Gilroy R."/>
        </authorList>
    </citation>
    <scope>NUCLEOTIDE SEQUENCE</scope>
    <source>
        <strain evidence="10">CHK160-9182</strain>
    </source>
</reference>
<accession>A0A9D1TV91</accession>
<gene>
    <name evidence="10" type="ORF">H9889_09760</name>
</gene>
<proteinExistence type="inferred from homology"/>
<evidence type="ECO:0000256" key="4">
    <source>
        <dbReference type="ARBA" id="ARBA00022603"/>
    </source>
</evidence>
<dbReference type="GO" id="GO:0003908">
    <property type="term" value="F:methylated-DNA-[protein]-cysteine S-methyltransferase activity"/>
    <property type="evidence" value="ECO:0007669"/>
    <property type="project" value="UniProtKB-EC"/>
</dbReference>
<dbReference type="SUPFAM" id="SSF46767">
    <property type="entry name" value="Methylated DNA-protein cysteine methyltransferase, C-terminal domain"/>
    <property type="match status" value="1"/>
</dbReference>
<dbReference type="Proteomes" id="UP000823934">
    <property type="component" value="Unassembled WGS sequence"/>
</dbReference>
<protein>
    <recommendedName>
        <fullName evidence="3">methylated-DNA--[protein]-cysteine S-methyltransferase</fullName>
        <ecNumber evidence="3">2.1.1.63</ecNumber>
    </recommendedName>
</protein>
<dbReference type="InterPro" id="IPR014048">
    <property type="entry name" value="MethylDNA_cys_MeTrfase_DNA-bd"/>
</dbReference>
<keyword evidence="4" id="KW-0489">Methyltransferase</keyword>
<keyword evidence="6" id="KW-0227">DNA damage</keyword>
<dbReference type="NCBIfam" id="TIGR00589">
    <property type="entry name" value="ogt"/>
    <property type="match status" value="1"/>
</dbReference>
<reference evidence="10" key="1">
    <citation type="journal article" date="2021" name="PeerJ">
        <title>Extensive microbial diversity within the chicken gut microbiome revealed by metagenomics and culture.</title>
        <authorList>
            <person name="Gilroy R."/>
            <person name="Ravi A."/>
            <person name="Getino M."/>
            <person name="Pursley I."/>
            <person name="Horton D.L."/>
            <person name="Alikhan N.F."/>
            <person name="Baker D."/>
            <person name="Gharbi K."/>
            <person name="Hall N."/>
            <person name="Watson M."/>
            <person name="Adriaenssens E.M."/>
            <person name="Foster-Nyarko E."/>
            <person name="Jarju S."/>
            <person name="Secka A."/>
            <person name="Antonio M."/>
            <person name="Oren A."/>
            <person name="Chaudhuri R.R."/>
            <person name="La Ragione R."/>
            <person name="Hildebrand F."/>
            <person name="Pallen M.J."/>
        </authorList>
    </citation>
    <scope>NUCLEOTIDE SEQUENCE</scope>
    <source>
        <strain evidence="10">CHK160-9182</strain>
    </source>
</reference>
<evidence type="ECO:0000256" key="2">
    <source>
        <dbReference type="ARBA" id="ARBA00008711"/>
    </source>
</evidence>
<evidence type="ECO:0000256" key="5">
    <source>
        <dbReference type="ARBA" id="ARBA00022679"/>
    </source>
</evidence>
<dbReference type="Pfam" id="PF01035">
    <property type="entry name" value="DNA_binding_1"/>
    <property type="match status" value="1"/>
</dbReference>